<dbReference type="InterPro" id="IPR028939">
    <property type="entry name" value="P5C_Rdtase_cat_N"/>
</dbReference>
<comment type="caution">
    <text evidence="9">The sequence shown here is derived from an EMBL/GenBank/DDBJ whole genome shotgun (WGS) entry which is preliminary data.</text>
</comment>
<dbReference type="InterPro" id="IPR036291">
    <property type="entry name" value="NAD(P)-bd_dom_sf"/>
</dbReference>
<keyword evidence="3 4" id="KW-0560">Oxidoreductase</keyword>
<dbReference type="GO" id="GO:0005737">
    <property type="term" value="C:cytoplasm"/>
    <property type="evidence" value="ECO:0007669"/>
    <property type="project" value="UniProtKB-SubCell"/>
</dbReference>
<comment type="function">
    <text evidence="4">Catalyzes the reduction of 1-pyrroline-5-carboxylate (PCA) to L-proline.</text>
</comment>
<dbReference type="InterPro" id="IPR029036">
    <property type="entry name" value="P5CR_dimer"/>
</dbReference>
<evidence type="ECO:0000259" key="7">
    <source>
        <dbReference type="Pfam" id="PF03807"/>
    </source>
</evidence>
<dbReference type="InterPro" id="IPR000304">
    <property type="entry name" value="Pyrroline-COOH_reductase"/>
</dbReference>
<dbReference type="RefSeq" id="WP_088420533.1">
    <property type="nucleotide sequence ID" value="NZ_RWGX02000016.1"/>
</dbReference>
<evidence type="ECO:0000259" key="8">
    <source>
        <dbReference type="Pfam" id="PF14748"/>
    </source>
</evidence>
<evidence type="ECO:0000313" key="9">
    <source>
        <dbReference type="EMBL" id="RVU87520.1"/>
    </source>
</evidence>
<keyword evidence="2 4" id="KW-0521">NADP</keyword>
<dbReference type="PANTHER" id="PTHR11645">
    <property type="entry name" value="PYRROLINE-5-CARBOXYLATE REDUCTASE"/>
    <property type="match status" value="1"/>
</dbReference>
<accession>A0AA94JMR1</accession>
<organism evidence="9">
    <name type="scientific">Flavobacterium columnare</name>
    <dbReference type="NCBI Taxonomy" id="996"/>
    <lineage>
        <taxon>Bacteria</taxon>
        <taxon>Pseudomonadati</taxon>
        <taxon>Bacteroidota</taxon>
        <taxon>Flavobacteriia</taxon>
        <taxon>Flavobacteriales</taxon>
        <taxon>Flavobacteriaceae</taxon>
        <taxon>Flavobacterium</taxon>
    </lineage>
</organism>
<dbReference type="Gene3D" id="3.40.50.720">
    <property type="entry name" value="NAD(P)-binding Rossmann-like Domain"/>
    <property type="match status" value="1"/>
</dbReference>
<proteinExistence type="inferred from homology"/>
<feature type="domain" description="Pyrroline-5-carboxylate reductase catalytic N-terminal" evidence="7">
    <location>
        <begin position="2"/>
        <end position="97"/>
    </location>
</feature>
<dbReference type="PANTHER" id="PTHR11645:SF0">
    <property type="entry name" value="PYRROLINE-5-CARBOXYLATE REDUCTASE 3"/>
    <property type="match status" value="1"/>
</dbReference>
<evidence type="ECO:0000256" key="6">
    <source>
        <dbReference type="PIRSR" id="PIRSR000193-1"/>
    </source>
</evidence>
<dbReference type="GO" id="GO:0004735">
    <property type="term" value="F:pyrroline-5-carboxylate reductase activity"/>
    <property type="evidence" value="ECO:0007669"/>
    <property type="project" value="UniProtKB-UniRule"/>
</dbReference>
<gene>
    <name evidence="4 9" type="primary">proC</name>
    <name evidence="9" type="ORF">EJB19_04575</name>
</gene>
<dbReference type="SUPFAM" id="SSF48179">
    <property type="entry name" value="6-phosphogluconate dehydrogenase C-terminal domain-like"/>
    <property type="match status" value="1"/>
</dbReference>
<dbReference type="AlphaFoldDB" id="A0AA94JMR1"/>
<dbReference type="Pfam" id="PF14748">
    <property type="entry name" value="P5CR_dimer"/>
    <property type="match status" value="1"/>
</dbReference>
<keyword evidence="4" id="KW-0641">Proline biosynthesis</keyword>
<keyword evidence="4" id="KW-0028">Amino-acid biosynthesis</keyword>
<comment type="similarity">
    <text evidence="1 4">Belongs to the pyrroline-5-carboxylate reductase family.</text>
</comment>
<feature type="domain" description="Pyrroline-5-carboxylate reductase dimerisation" evidence="8">
    <location>
        <begin position="161"/>
        <end position="264"/>
    </location>
</feature>
<dbReference type="EMBL" id="RWGX01000004">
    <property type="protein sequence ID" value="RVU87520.1"/>
    <property type="molecule type" value="Genomic_DNA"/>
</dbReference>
<dbReference type="Pfam" id="PF03807">
    <property type="entry name" value="F420_oxidored"/>
    <property type="match status" value="1"/>
</dbReference>
<comment type="catalytic activity">
    <reaction evidence="4">
        <text>L-proline + NAD(+) = (S)-1-pyrroline-5-carboxylate + NADH + 2 H(+)</text>
        <dbReference type="Rhea" id="RHEA:14105"/>
        <dbReference type="ChEBI" id="CHEBI:15378"/>
        <dbReference type="ChEBI" id="CHEBI:17388"/>
        <dbReference type="ChEBI" id="CHEBI:57540"/>
        <dbReference type="ChEBI" id="CHEBI:57945"/>
        <dbReference type="ChEBI" id="CHEBI:60039"/>
        <dbReference type="EC" id="1.5.1.2"/>
    </reaction>
</comment>
<evidence type="ECO:0000256" key="5">
    <source>
        <dbReference type="NCBIfam" id="TIGR00112"/>
    </source>
</evidence>
<comment type="subcellular location">
    <subcellularLocation>
        <location evidence="4">Cytoplasm</location>
    </subcellularLocation>
</comment>
<comment type="catalytic activity">
    <reaction evidence="4">
        <text>L-proline + NADP(+) = (S)-1-pyrroline-5-carboxylate + NADPH + 2 H(+)</text>
        <dbReference type="Rhea" id="RHEA:14109"/>
        <dbReference type="ChEBI" id="CHEBI:15378"/>
        <dbReference type="ChEBI" id="CHEBI:17388"/>
        <dbReference type="ChEBI" id="CHEBI:57783"/>
        <dbReference type="ChEBI" id="CHEBI:58349"/>
        <dbReference type="ChEBI" id="CHEBI:60039"/>
        <dbReference type="EC" id="1.5.1.2"/>
    </reaction>
</comment>
<dbReference type="InterPro" id="IPR008927">
    <property type="entry name" value="6-PGluconate_DH-like_C_sf"/>
</dbReference>
<dbReference type="GO" id="GO:0055129">
    <property type="term" value="P:L-proline biosynthetic process"/>
    <property type="evidence" value="ECO:0007669"/>
    <property type="project" value="UniProtKB-UniRule"/>
</dbReference>
<keyword evidence="4" id="KW-0963">Cytoplasm</keyword>
<feature type="binding site" evidence="6">
    <location>
        <position position="34"/>
    </location>
    <ligand>
        <name>NADP(+)</name>
        <dbReference type="ChEBI" id="CHEBI:58349"/>
    </ligand>
</feature>
<dbReference type="HAMAP" id="MF_01925">
    <property type="entry name" value="P5C_reductase"/>
    <property type="match status" value="1"/>
</dbReference>
<dbReference type="Gene3D" id="1.10.3730.10">
    <property type="entry name" value="ProC C-terminal domain-like"/>
    <property type="match status" value="1"/>
</dbReference>
<dbReference type="EC" id="1.5.1.2" evidence="4 5"/>
<dbReference type="SUPFAM" id="SSF51735">
    <property type="entry name" value="NAD(P)-binding Rossmann-fold domains"/>
    <property type="match status" value="1"/>
</dbReference>
<reference evidence="9" key="1">
    <citation type="submission" date="2018-12" db="EMBL/GenBank/DDBJ databases">
        <title>Draft genome sequence of Flaovobacterium columnare BGFS27 isolated from channel catfish in Alabama.</title>
        <authorList>
            <person name="Cai W."/>
            <person name="Arias C."/>
        </authorList>
    </citation>
    <scope>NUCLEOTIDE SEQUENCE [LARGE SCALE GENOMIC DNA]</scope>
    <source>
        <strain evidence="9">BGFS27</strain>
    </source>
</reference>
<evidence type="ECO:0000256" key="3">
    <source>
        <dbReference type="ARBA" id="ARBA00023002"/>
    </source>
</evidence>
<dbReference type="PIRSF" id="PIRSF000193">
    <property type="entry name" value="Pyrrol-5-carb_rd"/>
    <property type="match status" value="1"/>
</dbReference>
<sequence length="266" mass="29151">MKIAIVGYGNLGKTFAGSFVKSHFIRKEDIFVYTRTLPKREDCFLIPLNNFSTDHFPFTEEIDILILAVKPQEFEKVAKVLHDKLNKEIIVLSVMAGVSIQKIANLLQVNKIVRSMPNLGTQIGQGMTVFSASDTIDRKELFIIQNLINTTGKSIYVENEGMLNPATAVSGSGPAYVFYFMNAMIQAAKELGFSDAEAELLVHQTFLGAVSLKASLGLSNDELIKKVASKGGTTEQAILIFNKNSLSSIISKAIEKANLKSIELGD</sequence>
<dbReference type="FunFam" id="1.10.3730.10:FF:000001">
    <property type="entry name" value="Pyrroline-5-carboxylate reductase"/>
    <property type="match status" value="1"/>
</dbReference>
<comment type="pathway">
    <text evidence="4">Amino-acid biosynthesis; L-proline biosynthesis; L-proline from L-glutamate 5-semialdehyde: step 1/1.</text>
</comment>
<dbReference type="NCBIfam" id="TIGR00112">
    <property type="entry name" value="proC"/>
    <property type="match status" value="1"/>
</dbReference>
<protein>
    <recommendedName>
        <fullName evidence="4 5">Pyrroline-5-carboxylate reductase</fullName>
        <shortName evidence="4">P5C reductase</shortName>
        <shortName evidence="4">P5CR</shortName>
        <ecNumber evidence="4 5">1.5.1.2</ecNumber>
    </recommendedName>
    <alternativeName>
        <fullName evidence="4">PCA reductase</fullName>
    </alternativeName>
</protein>
<name>A0AA94JMR1_9FLAO</name>
<feature type="binding site" evidence="6">
    <location>
        <begin position="68"/>
        <end position="71"/>
    </location>
    <ligand>
        <name>NADP(+)</name>
        <dbReference type="ChEBI" id="CHEBI:58349"/>
    </ligand>
</feature>
<evidence type="ECO:0000256" key="1">
    <source>
        <dbReference type="ARBA" id="ARBA00005525"/>
    </source>
</evidence>
<evidence type="ECO:0000256" key="4">
    <source>
        <dbReference type="HAMAP-Rule" id="MF_01925"/>
    </source>
</evidence>
<evidence type="ECO:0000256" key="2">
    <source>
        <dbReference type="ARBA" id="ARBA00022857"/>
    </source>
</evidence>